<dbReference type="Pfam" id="PF14344">
    <property type="entry name" value="DUF4397"/>
    <property type="match status" value="1"/>
</dbReference>
<dbReference type="AlphaFoldDB" id="A0AAW9RED3"/>
<feature type="chain" id="PRO_5043869302" evidence="1">
    <location>
        <begin position="22"/>
        <end position="371"/>
    </location>
</feature>
<keyword evidence="1" id="KW-0732">Signal</keyword>
<sequence>MKVLRYALIALLCAGIQPAFGAARVAVLHLAPFAPAIEDTAVDIAINGETTFTGVLYKDFVDYVELDAGDYMIEVFPAGTQTAVMSGMFSLEDDTDYSVFAVGNGSTQDLELLALQDANAMAPPATVHVRVVHAAPFAAAPADTEVSIRTAGGDVVNGLVGVPYGVTSGFFELPAGEYDLKVASNDGSVNFIDPLPAMLPAGGNITLYAIGDGINQPLGILAFPVGELATRTPVDNSANGWWNILEGSGQGFILQPMPSQNRLVGTWYTYDEAGNPLFLTFDSCQEDVGDNGFECSTPGAFDGLTAETALFLSTGGGPQDGQEVLTERIGTIDFEIGGCNDATARVTLDGEAPEIYTGKRLTQPLPCTLVQ</sequence>
<gene>
    <name evidence="3" type="ORF">V3330_00830</name>
</gene>
<evidence type="ECO:0000313" key="3">
    <source>
        <dbReference type="EMBL" id="MEJ8566151.1"/>
    </source>
</evidence>
<evidence type="ECO:0000256" key="1">
    <source>
        <dbReference type="SAM" id="SignalP"/>
    </source>
</evidence>
<protein>
    <submittedName>
        <fullName evidence="3">DUF4397 domain-containing protein</fullName>
    </submittedName>
</protein>
<dbReference type="Proteomes" id="UP001359886">
    <property type="component" value="Unassembled WGS sequence"/>
</dbReference>
<organism evidence="3 4">
    <name type="scientific">Elongatibacter sediminis</name>
    <dbReference type="NCBI Taxonomy" id="3119006"/>
    <lineage>
        <taxon>Bacteria</taxon>
        <taxon>Pseudomonadati</taxon>
        <taxon>Pseudomonadota</taxon>
        <taxon>Gammaproteobacteria</taxon>
        <taxon>Chromatiales</taxon>
        <taxon>Wenzhouxiangellaceae</taxon>
        <taxon>Elongatibacter</taxon>
    </lineage>
</organism>
<evidence type="ECO:0000313" key="4">
    <source>
        <dbReference type="Proteomes" id="UP001359886"/>
    </source>
</evidence>
<accession>A0AAW9RED3</accession>
<keyword evidence="4" id="KW-1185">Reference proteome</keyword>
<name>A0AAW9RED3_9GAMM</name>
<reference evidence="3 4" key="1">
    <citation type="submission" date="2024-02" db="EMBL/GenBank/DDBJ databases">
        <title>A novel Wenzhouxiangellaceae bacterium, isolated from coastal sediments.</title>
        <authorList>
            <person name="Du Z.-J."/>
            <person name="Ye Y.-Q."/>
            <person name="Zhang X.-Y."/>
        </authorList>
    </citation>
    <scope>NUCLEOTIDE SEQUENCE [LARGE SCALE GENOMIC DNA]</scope>
    <source>
        <strain evidence="3 4">CH-27</strain>
    </source>
</reference>
<evidence type="ECO:0000259" key="2">
    <source>
        <dbReference type="Pfam" id="PF14344"/>
    </source>
</evidence>
<proteinExistence type="predicted"/>
<dbReference type="RefSeq" id="WP_354693474.1">
    <property type="nucleotide sequence ID" value="NZ_JAZHOG010000001.1"/>
</dbReference>
<comment type="caution">
    <text evidence="3">The sequence shown here is derived from an EMBL/GenBank/DDBJ whole genome shotgun (WGS) entry which is preliminary data.</text>
</comment>
<feature type="domain" description="DUF4397" evidence="2">
    <location>
        <begin position="23"/>
        <end position="138"/>
    </location>
</feature>
<feature type="signal peptide" evidence="1">
    <location>
        <begin position="1"/>
        <end position="21"/>
    </location>
</feature>
<dbReference type="EMBL" id="JAZHOG010000001">
    <property type="protein sequence ID" value="MEJ8566151.1"/>
    <property type="molecule type" value="Genomic_DNA"/>
</dbReference>
<dbReference type="InterPro" id="IPR025510">
    <property type="entry name" value="DUF4397"/>
</dbReference>